<sequence>MFCLSTLCEPVPAQGLLDAYVQTARAAHEVRHPWPRYDYARLERAKGFVASNVSGVVCQARHPRSPWIPIISCSPPQHHERIPKPPDKRIVLVEEEIDTTIHKRTKPDVADPEKRKSKNRTLLRSRVRRSERRTPATPSPRASLSMGCSMRPTAFASRRAVSSSP</sequence>
<feature type="compositionally biased region" description="Basic residues" evidence="1">
    <location>
        <begin position="115"/>
        <end position="131"/>
    </location>
</feature>
<dbReference type="InParanoid" id="A0A5C3P4X0"/>
<gene>
    <name evidence="2" type="ORF">K466DRAFT_215348</name>
</gene>
<evidence type="ECO:0000313" key="2">
    <source>
        <dbReference type="EMBL" id="TFK84714.1"/>
    </source>
</evidence>
<dbReference type="EMBL" id="ML211298">
    <property type="protein sequence ID" value="TFK84714.1"/>
    <property type="molecule type" value="Genomic_DNA"/>
</dbReference>
<reference evidence="2 3" key="1">
    <citation type="journal article" date="2019" name="Nat. Ecol. Evol.">
        <title>Megaphylogeny resolves global patterns of mushroom evolution.</title>
        <authorList>
            <person name="Varga T."/>
            <person name="Krizsan K."/>
            <person name="Foldi C."/>
            <person name="Dima B."/>
            <person name="Sanchez-Garcia M."/>
            <person name="Sanchez-Ramirez S."/>
            <person name="Szollosi G.J."/>
            <person name="Szarkandi J.G."/>
            <person name="Papp V."/>
            <person name="Albert L."/>
            <person name="Andreopoulos W."/>
            <person name="Angelini C."/>
            <person name="Antonin V."/>
            <person name="Barry K.W."/>
            <person name="Bougher N.L."/>
            <person name="Buchanan P."/>
            <person name="Buyck B."/>
            <person name="Bense V."/>
            <person name="Catcheside P."/>
            <person name="Chovatia M."/>
            <person name="Cooper J."/>
            <person name="Damon W."/>
            <person name="Desjardin D."/>
            <person name="Finy P."/>
            <person name="Geml J."/>
            <person name="Haridas S."/>
            <person name="Hughes K."/>
            <person name="Justo A."/>
            <person name="Karasinski D."/>
            <person name="Kautmanova I."/>
            <person name="Kiss B."/>
            <person name="Kocsube S."/>
            <person name="Kotiranta H."/>
            <person name="LaButti K.M."/>
            <person name="Lechner B.E."/>
            <person name="Liimatainen K."/>
            <person name="Lipzen A."/>
            <person name="Lukacs Z."/>
            <person name="Mihaltcheva S."/>
            <person name="Morgado L.N."/>
            <person name="Niskanen T."/>
            <person name="Noordeloos M.E."/>
            <person name="Ohm R.A."/>
            <person name="Ortiz-Santana B."/>
            <person name="Ovrebo C."/>
            <person name="Racz N."/>
            <person name="Riley R."/>
            <person name="Savchenko A."/>
            <person name="Shiryaev A."/>
            <person name="Soop K."/>
            <person name="Spirin V."/>
            <person name="Szebenyi C."/>
            <person name="Tomsovsky M."/>
            <person name="Tulloss R.E."/>
            <person name="Uehling J."/>
            <person name="Grigoriev I.V."/>
            <person name="Vagvolgyi C."/>
            <person name="Papp T."/>
            <person name="Martin F.M."/>
            <person name="Miettinen O."/>
            <person name="Hibbett D.S."/>
            <person name="Nagy L.G."/>
        </authorList>
    </citation>
    <scope>NUCLEOTIDE SEQUENCE [LARGE SCALE GENOMIC DNA]</scope>
    <source>
        <strain evidence="2 3">HHB13444</strain>
    </source>
</reference>
<name>A0A5C3P4X0_9APHY</name>
<protein>
    <submittedName>
        <fullName evidence="2">Uncharacterized protein</fullName>
    </submittedName>
</protein>
<evidence type="ECO:0000313" key="3">
    <source>
        <dbReference type="Proteomes" id="UP000308197"/>
    </source>
</evidence>
<keyword evidence="3" id="KW-1185">Reference proteome</keyword>
<dbReference type="Proteomes" id="UP000308197">
    <property type="component" value="Unassembled WGS sequence"/>
</dbReference>
<evidence type="ECO:0000256" key="1">
    <source>
        <dbReference type="SAM" id="MobiDB-lite"/>
    </source>
</evidence>
<feature type="region of interest" description="Disordered" evidence="1">
    <location>
        <begin position="102"/>
        <end position="165"/>
    </location>
</feature>
<organism evidence="2 3">
    <name type="scientific">Polyporus arcularius HHB13444</name>
    <dbReference type="NCBI Taxonomy" id="1314778"/>
    <lineage>
        <taxon>Eukaryota</taxon>
        <taxon>Fungi</taxon>
        <taxon>Dikarya</taxon>
        <taxon>Basidiomycota</taxon>
        <taxon>Agaricomycotina</taxon>
        <taxon>Agaricomycetes</taxon>
        <taxon>Polyporales</taxon>
        <taxon>Polyporaceae</taxon>
        <taxon>Polyporus</taxon>
    </lineage>
</organism>
<dbReference type="AlphaFoldDB" id="A0A5C3P4X0"/>
<accession>A0A5C3P4X0</accession>
<proteinExistence type="predicted"/>